<feature type="domain" description="SH2" evidence="3">
    <location>
        <begin position="239"/>
        <end position="328"/>
    </location>
</feature>
<feature type="region of interest" description="Disordered" evidence="2">
    <location>
        <begin position="69"/>
        <end position="106"/>
    </location>
</feature>
<dbReference type="Gene3D" id="3.30.505.10">
    <property type="entry name" value="SH2 domain"/>
    <property type="match status" value="1"/>
</dbReference>
<sequence length="369" mass="40034">MNKRKKGFKWFGSLTNLSPCRSQQKAKLKAAPKHDGRSAEAEDLTVDDMKVSATSPSYACTSHMYTHVGTVPRSERHKKKETTKKRGEGEGGSGGQGQWKPGEHVRDSPLLSALSSLSLTGLDQPVPMSALARPLPATPLLSRASPLTSKPQSCVSEHSGGPIEGKDALKTCRSTGELSNMATISPKVVSAQDVYVPMNRIAEAARQETARSVNSAQQMATADGRRDVTDGSGEYVKVSESLVLNHGDFLIRDSQSSQGDFVLTSHWEQKTLHFLISKMVVQSSETYTRVQYRLEGEAFDSLPALVRFYVGSRTDLTQGSGAQIHQPVNRTLPLSYLQTAFGTAVSPKSCDRGLKNGNVSGEERVCPQR</sequence>
<evidence type="ECO:0000256" key="2">
    <source>
        <dbReference type="SAM" id="MobiDB-lite"/>
    </source>
</evidence>
<protein>
    <submittedName>
        <fullName evidence="4">SH2 domain-containing protein 3C</fullName>
    </submittedName>
</protein>
<dbReference type="FunFam" id="3.30.505.10:FF:000013">
    <property type="entry name" value="SH2 domain-containing protein 3C isoform X1"/>
    <property type="match status" value="1"/>
</dbReference>
<dbReference type="Pfam" id="PF00017">
    <property type="entry name" value="SH2"/>
    <property type="match status" value="1"/>
</dbReference>
<dbReference type="EMBL" id="CM015722">
    <property type="protein sequence ID" value="KAF3695373.1"/>
    <property type="molecule type" value="Genomic_DNA"/>
</dbReference>
<feature type="region of interest" description="Disordered" evidence="2">
    <location>
        <begin position="142"/>
        <end position="166"/>
    </location>
</feature>
<dbReference type="SUPFAM" id="SSF55550">
    <property type="entry name" value="SH2 domain"/>
    <property type="match status" value="1"/>
</dbReference>
<dbReference type="PANTHER" id="PTHR14247">
    <property type="entry name" value="BREAST CANCER ANTI-ESTROGEN RESISTANCE PROTEIN 3 HOMOLOG-LIKE PROTEIN"/>
    <property type="match status" value="1"/>
</dbReference>
<feature type="region of interest" description="Disordered" evidence="2">
    <location>
        <begin position="21"/>
        <end position="48"/>
    </location>
</feature>
<dbReference type="InterPro" id="IPR036860">
    <property type="entry name" value="SH2_dom_sf"/>
</dbReference>
<reference evidence="5" key="2">
    <citation type="submission" date="2019-02" db="EMBL/GenBank/DDBJ databases">
        <title>Opniocepnalus argus Var Kimnra genome.</title>
        <authorList>
            <person name="Zhou C."/>
            <person name="Xiao S."/>
        </authorList>
    </citation>
    <scope>NUCLEOTIDE SEQUENCE [LARGE SCALE GENOMIC DNA]</scope>
</reference>
<name>A0A6G1PYW1_CHAAH</name>
<evidence type="ECO:0000313" key="5">
    <source>
        <dbReference type="Proteomes" id="UP000503349"/>
    </source>
</evidence>
<dbReference type="AlphaFoldDB" id="A0A6G1PYW1"/>
<dbReference type="SMART" id="SM00252">
    <property type="entry name" value="SH2"/>
    <property type="match status" value="1"/>
</dbReference>
<dbReference type="Proteomes" id="UP000503349">
    <property type="component" value="Chromosome 11"/>
</dbReference>
<organism evidence="4 5">
    <name type="scientific">Channa argus</name>
    <name type="common">Northern snakehead</name>
    <name type="synonym">Ophicephalus argus</name>
    <dbReference type="NCBI Taxonomy" id="215402"/>
    <lineage>
        <taxon>Eukaryota</taxon>
        <taxon>Metazoa</taxon>
        <taxon>Chordata</taxon>
        <taxon>Craniata</taxon>
        <taxon>Vertebrata</taxon>
        <taxon>Euteleostomi</taxon>
        <taxon>Actinopterygii</taxon>
        <taxon>Neopterygii</taxon>
        <taxon>Teleostei</taxon>
        <taxon>Neoteleostei</taxon>
        <taxon>Acanthomorphata</taxon>
        <taxon>Anabantaria</taxon>
        <taxon>Anabantiformes</taxon>
        <taxon>Channoidei</taxon>
        <taxon>Channidae</taxon>
        <taxon>Channa</taxon>
    </lineage>
</organism>
<evidence type="ECO:0000313" key="4">
    <source>
        <dbReference type="EMBL" id="KAF3695373.1"/>
    </source>
</evidence>
<dbReference type="PANTHER" id="PTHR14247:SF6">
    <property type="entry name" value="SH2 DOMAIN-CONTAINING PROTEIN 3C"/>
    <property type="match status" value="1"/>
</dbReference>
<gene>
    <name evidence="4" type="ORF">EXN66_Car011049</name>
</gene>
<keyword evidence="5" id="KW-1185">Reference proteome</keyword>
<dbReference type="PROSITE" id="PS50001">
    <property type="entry name" value="SH2"/>
    <property type="match status" value="1"/>
</dbReference>
<evidence type="ECO:0000259" key="3">
    <source>
        <dbReference type="PROSITE" id="PS50001"/>
    </source>
</evidence>
<proteinExistence type="predicted"/>
<dbReference type="InterPro" id="IPR051853">
    <property type="entry name" value="SH2-Ras-GEF_adapter"/>
</dbReference>
<accession>A0A6G1PYW1</accession>
<evidence type="ECO:0000256" key="1">
    <source>
        <dbReference type="PROSITE-ProRule" id="PRU00191"/>
    </source>
</evidence>
<keyword evidence="1" id="KW-0727">SH2 domain</keyword>
<dbReference type="InterPro" id="IPR000980">
    <property type="entry name" value="SH2"/>
</dbReference>
<reference evidence="4 5" key="1">
    <citation type="submission" date="2019-02" db="EMBL/GenBank/DDBJ databases">
        <title>Opniocepnalus argus genome.</title>
        <authorList>
            <person name="Zhou C."/>
            <person name="Xiao S."/>
        </authorList>
    </citation>
    <scope>NUCLEOTIDE SEQUENCE [LARGE SCALE GENOMIC DNA]</scope>
    <source>
        <strain evidence="4">OARG1902GOOAL</strain>
        <tissue evidence="4">Muscle</tissue>
    </source>
</reference>